<keyword evidence="3" id="KW-1185">Reference proteome</keyword>
<dbReference type="InterPro" id="IPR012296">
    <property type="entry name" value="Nuclease_put_TT1808"/>
</dbReference>
<accession>A0A6P2CQG9</accession>
<feature type="domain" description="Putative restriction endonuclease" evidence="1">
    <location>
        <begin position="31"/>
        <end position="190"/>
    </location>
</feature>
<dbReference type="PANTHER" id="PTHR34107">
    <property type="entry name" value="SLL0198 PROTEIN-RELATED"/>
    <property type="match status" value="1"/>
</dbReference>
<dbReference type="EMBL" id="LR593886">
    <property type="protein sequence ID" value="VTR91099.1"/>
    <property type="molecule type" value="Genomic_DNA"/>
</dbReference>
<sequence>MNTATLPHPGPIHSGTRLLTIADVAALPRHLPSGDVRYELHGGRLIIMSPPGASHGRRQARFARYLVSEGEERGHGEAFAEVAVILRRYPDHLVGPDAAFVTAAQFPVRTSPEGYLVTVPELVVEVRSKNDTQPEVDEKVNDYLAAGVLLVWVADPDARTVTAHQPGQTPVVFTAIDTLTALPVIPGFAVLVGDLLPV</sequence>
<evidence type="ECO:0000313" key="3">
    <source>
        <dbReference type="Proteomes" id="UP000464178"/>
    </source>
</evidence>
<dbReference type="Pfam" id="PF05685">
    <property type="entry name" value="Uma2"/>
    <property type="match status" value="1"/>
</dbReference>
<protein>
    <recommendedName>
        <fullName evidence="1">Putative restriction endonuclease domain-containing protein</fullName>
    </recommendedName>
</protein>
<dbReference type="Proteomes" id="UP000464178">
    <property type="component" value="Chromosome"/>
</dbReference>
<reference evidence="2 3" key="1">
    <citation type="submission" date="2019-05" db="EMBL/GenBank/DDBJ databases">
        <authorList>
            <consortium name="Science for Life Laboratories"/>
        </authorList>
    </citation>
    <scope>NUCLEOTIDE SEQUENCE [LARGE SCALE GENOMIC DNA]</scope>
    <source>
        <strain evidence="2">Soil9</strain>
    </source>
</reference>
<name>A0A6P2CQG9_9BACT</name>
<organism evidence="2 3">
    <name type="scientific">Gemmata massiliana</name>
    <dbReference type="NCBI Taxonomy" id="1210884"/>
    <lineage>
        <taxon>Bacteria</taxon>
        <taxon>Pseudomonadati</taxon>
        <taxon>Planctomycetota</taxon>
        <taxon>Planctomycetia</taxon>
        <taxon>Gemmatales</taxon>
        <taxon>Gemmataceae</taxon>
        <taxon>Gemmata</taxon>
    </lineage>
</organism>
<proteinExistence type="predicted"/>
<evidence type="ECO:0000259" key="1">
    <source>
        <dbReference type="Pfam" id="PF05685"/>
    </source>
</evidence>
<dbReference type="Gene3D" id="3.90.1570.10">
    <property type="entry name" value="tt1808, chain A"/>
    <property type="match status" value="1"/>
</dbReference>
<dbReference type="InterPro" id="IPR008538">
    <property type="entry name" value="Uma2"/>
</dbReference>
<evidence type="ECO:0000313" key="2">
    <source>
        <dbReference type="EMBL" id="VTR91099.1"/>
    </source>
</evidence>
<dbReference type="KEGG" id="gms:SOIL9_66150"/>
<dbReference type="AlphaFoldDB" id="A0A6P2CQG9"/>
<gene>
    <name evidence="2" type="ORF">SOIL9_66150</name>
</gene>
<dbReference type="SUPFAM" id="SSF52980">
    <property type="entry name" value="Restriction endonuclease-like"/>
    <property type="match status" value="1"/>
</dbReference>
<dbReference type="RefSeq" id="WP_162666146.1">
    <property type="nucleotide sequence ID" value="NZ_LR593886.1"/>
</dbReference>
<dbReference type="CDD" id="cd06260">
    <property type="entry name" value="DUF820-like"/>
    <property type="match status" value="1"/>
</dbReference>
<dbReference type="PANTHER" id="PTHR34107:SF1">
    <property type="entry name" value="SLL0198 PROTEIN"/>
    <property type="match status" value="1"/>
</dbReference>
<dbReference type="InterPro" id="IPR011335">
    <property type="entry name" value="Restrct_endonuc-II-like"/>
</dbReference>